<feature type="compositionally biased region" description="Low complexity" evidence="1">
    <location>
        <begin position="107"/>
        <end position="116"/>
    </location>
</feature>
<keyword evidence="2" id="KW-0472">Membrane</keyword>
<organism evidence="3 4">
    <name type="scientific">Corynebacterium suicordis DSM 45110</name>
    <dbReference type="NCBI Taxonomy" id="1121369"/>
    <lineage>
        <taxon>Bacteria</taxon>
        <taxon>Bacillati</taxon>
        <taxon>Actinomycetota</taxon>
        <taxon>Actinomycetes</taxon>
        <taxon>Mycobacteriales</taxon>
        <taxon>Corynebacteriaceae</taxon>
        <taxon>Corynebacterium</taxon>
    </lineage>
</organism>
<feature type="compositionally biased region" description="Low complexity" evidence="1">
    <location>
        <begin position="164"/>
        <end position="188"/>
    </location>
</feature>
<keyword evidence="2" id="KW-0812">Transmembrane</keyword>
<accession>A0ABR9ZI41</accession>
<gene>
    <name evidence="3" type="ORF">IRY30_03255</name>
</gene>
<evidence type="ECO:0000256" key="1">
    <source>
        <dbReference type="SAM" id="MobiDB-lite"/>
    </source>
</evidence>
<feature type="region of interest" description="Disordered" evidence="1">
    <location>
        <begin position="95"/>
        <end position="116"/>
    </location>
</feature>
<dbReference type="RefSeq" id="WP_194555945.1">
    <property type="nucleotide sequence ID" value="NZ_JADKMY010000001.1"/>
</dbReference>
<keyword evidence="4" id="KW-1185">Reference proteome</keyword>
<protein>
    <recommendedName>
        <fullName evidence="5">Transmembrane protein</fullName>
    </recommendedName>
</protein>
<feature type="region of interest" description="Disordered" evidence="1">
    <location>
        <begin position="164"/>
        <end position="199"/>
    </location>
</feature>
<keyword evidence="2" id="KW-1133">Transmembrane helix</keyword>
<dbReference type="InterPro" id="IPR053779">
    <property type="entry name" value="GlpR"/>
</dbReference>
<evidence type="ECO:0000313" key="4">
    <source>
        <dbReference type="Proteomes" id="UP000635902"/>
    </source>
</evidence>
<evidence type="ECO:0008006" key="5">
    <source>
        <dbReference type="Google" id="ProtNLM"/>
    </source>
</evidence>
<feature type="transmembrane region" description="Helical" evidence="2">
    <location>
        <begin position="316"/>
        <end position="334"/>
    </location>
</feature>
<evidence type="ECO:0000313" key="3">
    <source>
        <dbReference type="EMBL" id="MBF4553101.1"/>
    </source>
</evidence>
<evidence type="ECO:0000256" key="2">
    <source>
        <dbReference type="SAM" id="Phobius"/>
    </source>
</evidence>
<name>A0ABR9ZI41_9CORY</name>
<feature type="transmembrane region" description="Helical" evidence="2">
    <location>
        <begin position="6"/>
        <end position="22"/>
    </location>
</feature>
<comment type="caution">
    <text evidence="3">The sequence shown here is derived from an EMBL/GenBank/DDBJ whole genome shotgun (WGS) entry which is preliminary data.</text>
</comment>
<proteinExistence type="predicted"/>
<dbReference type="Proteomes" id="UP000635902">
    <property type="component" value="Unassembled WGS sequence"/>
</dbReference>
<feature type="transmembrane region" description="Helical" evidence="2">
    <location>
        <begin position="340"/>
        <end position="360"/>
    </location>
</feature>
<dbReference type="EMBL" id="JADKMY010000001">
    <property type="protein sequence ID" value="MBF4553101.1"/>
    <property type="molecule type" value="Genomic_DNA"/>
</dbReference>
<dbReference type="NCBIfam" id="NF045516">
    <property type="entry name" value="GlpR"/>
    <property type="match status" value="1"/>
</dbReference>
<sequence>MAGSLLLIAVVWIVLLAPLLLRNQSPVRRTAKALTETRVLHKGGESLQRKKRLTPAVESFQSADIDEELELVEAEPEFFLIDDADDSRPLTLKDRAAKSGRKKSTDAVESVASESTAEAEIVDAEVVDAAEAETATDETADTQLDAIAETIDGEVVETADATPSEVAAGAEAEEPAPAVAHASPVSRAESYDDTDTGSFRPVRLVEDSADNSAEAEEAVTARPQVVEISTAYFRGSDLDPQVKVEEDEVSVEKGEKEAAAHATAVAEQIREEQEQGSVELDEEDMRYLASRKGRGVYDPVASQQAAMRRLRRRKQVLLALLVLCVLTGIAGVIWGGLSWIATVAAVGFTVFYLYSLRRSAIEEAKTRRRRIARMRRARLGVRNTEDGELGVPDRLRRPGAVIVEADDSDPDFEHLDYLDAADYFGDFEDLVEHDSRQRIYAV</sequence>
<reference evidence="3 4" key="1">
    <citation type="submission" date="2020-10" db="EMBL/GenBank/DDBJ databases">
        <title>Novel species in genus Corynebacterium.</title>
        <authorList>
            <person name="Zhang G."/>
        </authorList>
    </citation>
    <scope>NUCLEOTIDE SEQUENCE [LARGE SCALE GENOMIC DNA]</scope>
    <source>
        <strain evidence="3 4">DSM 45110</strain>
    </source>
</reference>